<dbReference type="AlphaFoldDB" id="A0A0F0L846"/>
<dbReference type="EMBL" id="JYIW01000024">
    <property type="protein sequence ID" value="KJL29308.1"/>
    <property type="molecule type" value="Genomic_DNA"/>
</dbReference>
<dbReference type="PATRIC" id="fig|82380.11.peg.1973"/>
<proteinExistence type="predicted"/>
<dbReference type="InterPro" id="IPR002656">
    <property type="entry name" value="Acyl_transf_3_dom"/>
</dbReference>
<dbReference type="PANTHER" id="PTHR30590:SF2">
    <property type="entry name" value="INNER MEMBRANE PROTEIN"/>
    <property type="match status" value="1"/>
</dbReference>
<evidence type="ECO:0000313" key="4">
    <source>
        <dbReference type="Proteomes" id="UP000033640"/>
    </source>
</evidence>
<accession>A0A0F0L846</accession>
<organism evidence="3 4">
    <name type="scientific">Microbacterium oxydans</name>
    <dbReference type="NCBI Taxonomy" id="82380"/>
    <lineage>
        <taxon>Bacteria</taxon>
        <taxon>Bacillati</taxon>
        <taxon>Actinomycetota</taxon>
        <taxon>Actinomycetes</taxon>
        <taxon>Micrococcales</taxon>
        <taxon>Microbacteriaceae</taxon>
        <taxon>Microbacterium</taxon>
    </lineage>
</organism>
<keyword evidence="1" id="KW-0812">Transmembrane</keyword>
<feature type="transmembrane region" description="Helical" evidence="1">
    <location>
        <begin position="134"/>
        <end position="155"/>
    </location>
</feature>
<dbReference type="InterPro" id="IPR052529">
    <property type="entry name" value="Bact_Transport_Assoc"/>
</dbReference>
<feature type="transmembrane region" description="Helical" evidence="1">
    <location>
        <begin position="21"/>
        <end position="40"/>
    </location>
</feature>
<feature type="transmembrane region" description="Helical" evidence="1">
    <location>
        <begin position="305"/>
        <end position="323"/>
    </location>
</feature>
<gene>
    <name evidence="3" type="ORF">RS83_01937</name>
</gene>
<dbReference type="Proteomes" id="UP000033640">
    <property type="component" value="Unassembled WGS sequence"/>
</dbReference>
<dbReference type="Pfam" id="PF01757">
    <property type="entry name" value="Acyl_transf_3"/>
    <property type="match status" value="1"/>
</dbReference>
<keyword evidence="1" id="KW-0472">Membrane</keyword>
<feature type="transmembrane region" description="Helical" evidence="1">
    <location>
        <begin position="240"/>
        <end position="256"/>
    </location>
</feature>
<name>A0A0F0L846_9MICO</name>
<dbReference type="RefSeq" id="WP_045279279.1">
    <property type="nucleotide sequence ID" value="NZ_JYIW01000024.1"/>
</dbReference>
<feature type="transmembrane region" description="Helical" evidence="1">
    <location>
        <begin position="202"/>
        <end position="220"/>
    </location>
</feature>
<dbReference type="PANTHER" id="PTHR30590">
    <property type="entry name" value="INNER MEMBRANE PROTEIN"/>
    <property type="match status" value="1"/>
</dbReference>
<feature type="transmembrane region" description="Helical" evidence="1">
    <location>
        <begin position="268"/>
        <end position="293"/>
    </location>
</feature>
<reference evidence="3 4" key="1">
    <citation type="submission" date="2015-02" db="EMBL/GenBank/DDBJ databases">
        <title>Draft genome sequences of ten Microbacterium spp. with emphasis on heavy metal contaminated environments.</title>
        <authorList>
            <person name="Corretto E."/>
        </authorList>
    </citation>
    <scope>NUCLEOTIDE SEQUENCE [LARGE SCALE GENOMIC DNA]</scope>
    <source>
        <strain evidence="3 4">BEL4b</strain>
    </source>
</reference>
<dbReference type="GO" id="GO:0016747">
    <property type="term" value="F:acyltransferase activity, transferring groups other than amino-acyl groups"/>
    <property type="evidence" value="ECO:0007669"/>
    <property type="project" value="InterPro"/>
</dbReference>
<sequence length="350" mass="38527">MTTTTATRARSSTTQRLPVPDVLRGIAIIAMLVAHAAPFLPNVPWVVQFPTTQLNAVASPLFALVMGISAQIVWNRSTSIGTTLLQQAVRAVILIVFGVWMATWGSWVAVILAYLGVLLIVGVPLLLLRTRTVLIIAAVFLIVSQPVVAAARSSVWLMTQPPEVREVGAWILTGPSYRLINLVPFFLVGAVLLRHGFRRDRLLWGLAGLAVAAYAASWVGERLAPSASVSGDYLDTLHDIGLVFAVYVVVVLAVTTRRDGIRRFWDAVFVPIRACGQLALSLYLLHVAVIAWWNLENGRPVDNVYLGWVIIVPGMILVGWLWWRFIGTGPVEWLMGLATGRRKRWRTTRG</sequence>
<feature type="transmembrane region" description="Helical" evidence="1">
    <location>
        <begin position="52"/>
        <end position="72"/>
    </location>
</feature>
<comment type="caution">
    <text evidence="3">The sequence shown here is derived from an EMBL/GenBank/DDBJ whole genome shotgun (WGS) entry which is preliminary data.</text>
</comment>
<evidence type="ECO:0000259" key="2">
    <source>
        <dbReference type="Pfam" id="PF01757"/>
    </source>
</evidence>
<feature type="transmembrane region" description="Helical" evidence="1">
    <location>
        <begin position="84"/>
        <end position="101"/>
    </location>
</feature>
<keyword evidence="1" id="KW-1133">Transmembrane helix</keyword>
<evidence type="ECO:0000313" key="3">
    <source>
        <dbReference type="EMBL" id="KJL29308.1"/>
    </source>
</evidence>
<feature type="transmembrane region" description="Helical" evidence="1">
    <location>
        <begin position="175"/>
        <end position="193"/>
    </location>
</feature>
<feature type="domain" description="Acyltransferase 3" evidence="2">
    <location>
        <begin position="21"/>
        <end position="321"/>
    </location>
</feature>
<protein>
    <recommendedName>
        <fullName evidence="2">Acyltransferase 3 domain-containing protein</fullName>
    </recommendedName>
</protein>
<feature type="transmembrane region" description="Helical" evidence="1">
    <location>
        <begin position="107"/>
        <end position="127"/>
    </location>
</feature>
<evidence type="ECO:0000256" key="1">
    <source>
        <dbReference type="SAM" id="Phobius"/>
    </source>
</evidence>